<feature type="transmembrane region" description="Helical" evidence="4">
    <location>
        <begin position="98"/>
        <end position="119"/>
    </location>
</feature>
<feature type="transmembrane region" description="Helical" evidence="4">
    <location>
        <begin position="158"/>
        <end position="181"/>
    </location>
</feature>
<dbReference type="CDD" id="cd17477">
    <property type="entry name" value="MFS_YcaD_like"/>
    <property type="match status" value="1"/>
</dbReference>
<feature type="transmembrane region" description="Helical" evidence="4">
    <location>
        <begin position="131"/>
        <end position="152"/>
    </location>
</feature>
<gene>
    <name evidence="6" type="ORF">E3U44_17915</name>
</gene>
<feature type="transmembrane region" description="Helical" evidence="4">
    <location>
        <begin position="357"/>
        <end position="373"/>
    </location>
</feature>
<evidence type="ECO:0000256" key="3">
    <source>
        <dbReference type="ARBA" id="ARBA00023136"/>
    </source>
</evidence>
<dbReference type="GO" id="GO:0022857">
    <property type="term" value="F:transmembrane transporter activity"/>
    <property type="evidence" value="ECO:0007669"/>
    <property type="project" value="InterPro"/>
</dbReference>
<evidence type="ECO:0000256" key="2">
    <source>
        <dbReference type="ARBA" id="ARBA00022989"/>
    </source>
</evidence>
<keyword evidence="1 4" id="KW-0812">Transmembrane</keyword>
<evidence type="ECO:0000259" key="5">
    <source>
        <dbReference type="PROSITE" id="PS50850"/>
    </source>
</evidence>
<keyword evidence="7" id="KW-1185">Reference proteome</keyword>
<feature type="transmembrane region" description="Helical" evidence="4">
    <location>
        <begin position="12"/>
        <end position="31"/>
    </location>
</feature>
<dbReference type="InterPro" id="IPR020846">
    <property type="entry name" value="MFS_dom"/>
</dbReference>
<dbReference type="InterPro" id="IPR047200">
    <property type="entry name" value="MFS_YcaD-like"/>
</dbReference>
<feature type="domain" description="Major facilitator superfamily (MFS) profile" evidence="5">
    <location>
        <begin position="7"/>
        <end position="376"/>
    </location>
</feature>
<evidence type="ECO:0000256" key="4">
    <source>
        <dbReference type="SAM" id="Phobius"/>
    </source>
</evidence>
<evidence type="ECO:0000256" key="1">
    <source>
        <dbReference type="ARBA" id="ARBA00022692"/>
    </source>
</evidence>
<reference evidence="6 7" key="1">
    <citation type="submission" date="2019-03" db="EMBL/GenBank/DDBJ databases">
        <title>The genome sequence of Nitrosococcus wardiae strain D1FHST reveals the archetypal metabolic capacity of ammonia-oxidizing Gammaproteobacteria.</title>
        <authorList>
            <person name="Wang L."/>
            <person name="Lim C.K."/>
            <person name="Hanson T.E."/>
            <person name="Dang H."/>
            <person name="Klotz M.G."/>
        </authorList>
    </citation>
    <scope>NUCLEOTIDE SEQUENCE [LARGE SCALE GENOMIC DNA]</scope>
    <source>
        <strain evidence="6 7">D1FHS</strain>
    </source>
</reference>
<proteinExistence type="predicted"/>
<dbReference type="EMBL" id="CP038033">
    <property type="protein sequence ID" value="QBQ56168.1"/>
    <property type="molecule type" value="Genomic_DNA"/>
</dbReference>
<feature type="transmembrane region" description="Helical" evidence="4">
    <location>
        <begin position="230"/>
        <end position="253"/>
    </location>
</feature>
<dbReference type="PROSITE" id="PS50850">
    <property type="entry name" value="MFS"/>
    <property type="match status" value="1"/>
</dbReference>
<dbReference type="InterPro" id="IPR036259">
    <property type="entry name" value="MFS_trans_sf"/>
</dbReference>
<feature type="transmembrane region" description="Helical" evidence="4">
    <location>
        <begin position="73"/>
        <end position="92"/>
    </location>
</feature>
<keyword evidence="3 4" id="KW-0472">Membrane</keyword>
<keyword evidence="2 4" id="KW-1133">Transmembrane helix</keyword>
<organism evidence="6 7">
    <name type="scientific">Nitrosococcus wardiae</name>
    <dbReference type="NCBI Taxonomy" id="1814290"/>
    <lineage>
        <taxon>Bacteria</taxon>
        <taxon>Pseudomonadati</taxon>
        <taxon>Pseudomonadota</taxon>
        <taxon>Gammaproteobacteria</taxon>
        <taxon>Chromatiales</taxon>
        <taxon>Chromatiaceae</taxon>
        <taxon>Nitrosococcus</taxon>
    </lineage>
</organism>
<dbReference type="KEGG" id="nwr:E3U44_17915"/>
<evidence type="ECO:0000313" key="6">
    <source>
        <dbReference type="EMBL" id="QBQ56168.1"/>
    </source>
</evidence>
<dbReference type="PANTHER" id="PTHR23521:SF3">
    <property type="entry name" value="MFS TRANSPORTER"/>
    <property type="match status" value="1"/>
</dbReference>
<name>A0A4P7C0Q9_9GAMM</name>
<dbReference type="SUPFAM" id="SSF103473">
    <property type="entry name" value="MFS general substrate transporter"/>
    <property type="match status" value="1"/>
</dbReference>
<dbReference type="Gene3D" id="1.20.1250.20">
    <property type="entry name" value="MFS general substrate transporter like domains"/>
    <property type="match status" value="2"/>
</dbReference>
<feature type="transmembrane region" description="Helical" evidence="4">
    <location>
        <begin position="330"/>
        <end position="351"/>
    </location>
</feature>
<dbReference type="GO" id="GO:0005886">
    <property type="term" value="C:plasma membrane"/>
    <property type="evidence" value="ECO:0007669"/>
    <property type="project" value="TreeGrafter"/>
</dbReference>
<dbReference type="Pfam" id="PF07690">
    <property type="entry name" value="MFS_1"/>
    <property type="match status" value="2"/>
</dbReference>
<feature type="transmembrane region" description="Helical" evidence="4">
    <location>
        <begin position="202"/>
        <end position="224"/>
    </location>
</feature>
<dbReference type="OrthoDB" id="9810614at2"/>
<accession>A0A4P7C0Q9</accession>
<feature type="transmembrane region" description="Helical" evidence="4">
    <location>
        <begin position="288"/>
        <end position="309"/>
    </location>
</feature>
<dbReference type="Proteomes" id="UP000294325">
    <property type="component" value="Chromosome"/>
</dbReference>
<feature type="transmembrane region" description="Helical" evidence="4">
    <location>
        <begin position="43"/>
        <end position="61"/>
    </location>
</feature>
<dbReference type="PANTHER" id="PTHR23521">
    <property type="entry name" value="TRANSPORTER MFS SUPERFAMILY"/>
    <property type="match status" value="1"/>
</dbReference>
<dbReference type="AlphaFoldDB" id="A0A4P7C0Q9"/>
<feature type="transmembrane region" description="Helical" evidence="4">
    <location>
        <begin position="265"/>
        <end position="282"/>
    </location>
</feature>
<dbReference type="RefSeq" id="WP_134359420.1">
    <property type="nucleotide sequence ID" value="NZ_CP038033.1"/>
</dbReference>
<dbReference type="InterPro" id="IPR011701">
    <property type="entry name" value="MFS"/>
</dbReference>
<protein>
    <submittedName>
        <fullName evidence="6">MFS transporter</fullName>
    </submittedName>
</protein>
<sequence>MVRELQSISSLLFGIAIVLLGSGLLGTLIGVRANQEQFGPATIGLIQSAFFLGYVLGTFFCPPLIKRVGHIRVFATMAALGSAAAMGFALWVHPFWWAILRIISGISIVGLYMVVESWLNEQSSHHRRGRIFAIYMSITLVALGLSQFLLLIEDSRGFIRFALATVFISLALIPVALTQMVEPKPVPAPRSNLKALYSVSPLGVVGALVAGLASSAFWGMGAVFAQSIGLSVSGTSAFMSAVIFGGALLLWPVGHLSDRWDRRDVLIVVSFASAAIALGAFMSLDGSVVVLLLLAFLYGGVSFPVYALAVAHLNDHLKPGEVLEATRSILLVYGAGSALGPVVAGFCMAAWGAPTFLGYLATILALLGLFGFYRTRRSAPIPAEEQGEFVPMVRTSQAALEMYPGADLEPELDLTPGAGHEEEFTIDSQSNFSRTNLVDSLSYEQKGNKYL</sequence>
<evidence type="ECO:0000313" key="7">
    <source>
        <dbReference type="Proteomes" id="UP000294325"/>
    </source>
</evidence>